<dbReference type="Proteomes" id="UP000186917">
    <property type="component" value="Unassembled WGS sequence"/>
</dbReference>
<dbReference type="SMART" id="SM00342">
    <property type="entry name" value="HTH_ARAC"/>
    <property type="match status" value="1"/>
</dbReference>
<evidence type="ECO:0000313" key="6">
    <source>
        <dbReference type="Proteomes" id="UP000186917"/>
    </source>
</evidence>
<dbReference type="GO" id="GO:0043565">
    <property type="term" value="F:sequence-specific DNA binding"/>
    <property type="evidence" value="ECO:0007669"/>
    <property type="project" value="InterPro"/>
</dbReference>
<reference evidence="6" key="1">
    <citation type="submission" date="2017-01" db="EMBL/GenBank/DDBJ databases">
        <authorList>
            <person name="Varghese N."/>
            <person name="Submissions S."/>
        </authorList>
    </citation>
    <scope>NUCLEOTIDE SEQUENCE [LARGE SCALE GENOMIC DNA]</scope>
    <source>
        <strain evidence="6">DSM 21054</strain>
    </source>
</reference>
<dbReference type="SUPFAM" id="SSF51215">
    <property type="entry name" value="Regulatory protein AraC"/>
    <property type="match status" value="1"/>
</dbReference>
<dbReference type="STRING" id="477680.SAMN05421788_106368"/>
<dbReference type="PANTHER" id="PTHR46796">
    <property type="entry name" value="HTH-TYPE TRANSCRIPTIONAL ACTIVATOR RHAS-RELATED"/>
    <property type="match status" value="1"/>
</dbReference>
<proteinExistence type="predicted"/>
<dbReference type="PANTHER" id="PTHR46796:SF6">
    <property type="entry name" value="ARAC SUBFAMILY"/>
    <property type="match status" value="1"/>
</dbReference>
<dbReference type="Pfam" id="PF22200">
    <property type="entry name" value="ExsA_N"/>
    <property type="match status" value="1"/>
</dbReference>
<organism evidence="5 6">
    <name type="scientific">Filimonas lacunae</name>
    <dbReference type="NCBI Taxonomy" id="477680"/>
    <lineage>
        <taxon>Bacteria</taxon>
        <taxon>Pseudomonadati</taxon>
        <taxon>Bacteroidota</taxon>
        <taxon>Chitinophagia</taxon>
        <taxon>Chitinophagales</taxon>
        <taxon>Chitinophagaceae</taxon>
        <taxon>Filimonas</taxon>
    </lineage>
</organism>
<dbReference type="EMBL" id="FTOR01000006">
    <property type="protein sequence ID" value="SIT25726.1"/>
    <property type="molecule type" value="Genomic_DNA"/>
</dbReference>
<dbReference type="InterPro" id="IPR009057">
    <property type="entry name" value="Homeodomain-like_sf"/>
</dbReference>
<evidence type="ECO:0000256" key="3">
    <source>
        <dbReference type="ARBA" id="ARBA00023163"/>
    </source>
</evidence>
<dbReference type="SUPFAM" id="SSF46689">
    <property type="entry name" value="Homeodomain-like"/>
    <property type="match status" value="2"/>
</dbReference>
<dbReference type="AlphaFoldDB" id="A0A1N7QSF5"/>
<accession>A0A1N7QSF5</accession>
<keyword evidence="6" id="KW-1185">Reference proteome</keyword>
<dbReference type="InterPro" id="IPR018060">
    <property type="entry name" value="HTH_AraC"/>
</dbReference>
<sequence length="265" mass="31139">MSEKSNSSHMHFVGKEISPEHFISEHTFVYIIKGVMNAYDGSKHHILKGGDCCIARKNRLARYNKEKVNDELEKVFVFFDEAFLKRFQERYQPKIVAFHSKETIIHIHTHKLLPVYIQSLLPHYHRLIIAEPFTDIKREELLLILLQTQPQLAGLLFNYGVPQKINMEEFMNRNFTFNVSMERFAYLTGRSLSAFKRDFKATFGDTPSRWLVQKRLHEAYFLITKKKQKPSDIYLDLGFETLQHFSFAFKKQFAITPTELGKISG</sequence>
<dbReference type="InterPro" id="IPR054015">
    <property type="entry name" value="ExsA-like_N"/>
</dbReference>
<evidence type="ECO:0000313" key="5">
    <source>
        <dbReference type="EMBL" id="SIT25726.1"/>
    </source>
</evidence>
<keyword evidence="2" id="KW-0238">DNA-binding</keyword>
<dbReference type="InterPro" id="IPR050204">
    <property type="entry name" value="AraC_XylS_family_regulators"/>
</dbReference>
<evidence type="ECO:0000256" key="2">
    <source>
        <dbReference type="ARBA" id="ARBA00023125"/>
    </source>
</evidence>
<protein>
    <submittedName>
        <fullName evidence="5">Transcriptional regulator, AraC family</fullName>
    </submittedName>
</protein>
<dbReference type="PROSITE" id="PS01124">
    <property type="entry name" value="HTH_ARAC_FAMILY_2"/>
    <property type="match status" value="1"/>
</dbReference>
<dbReference type="GO" id="GO:0003700">
    <property type="term" value="F:DNA-binding transcription factor activity"/>
    <property type="evidence" value="ECO:0007669"/>
    <property type="project" value="InterPro"/>
</dbReference>
<evidence type="ECO:0000259" key="4">
    <source>
        <dbReference type="PROSITE" id="PS01124"/>
    </source>
</evidence>
<dbReference type="OrthoDB" id="4480133at2"/>
<dbReference type="InterPro" id="IPR037923">
    <property type="entry name" value="HTH-like"/>
</dbReference>
<gene>
    <name evidence="5" type="ORF">SAMN05421788_106368</name>
</gene>
<evidence type="ECO:0000256" key="1">
    <source>
        <dbReference type="ARBA" id="ARBA00023015"/>
    </source>
</evidence>
<keyword evidence="3" id="KW-0804">Transcription</keyword>
<feature type="domain" description="HTH araC/xylS-type" evidence="4">
    <location>
        <begin position="165"/>
        <end position="263"/>
    </location>
</feature>
<dbReference type="Pfam" id="PF12833">
    <property type="entry name" value="HTH_18"/>
    <property type="match status" value="1"/>
</dbReference>
<dbReference type="RefSeq" id="WP_076380551.1">
    <property type="nucleotide sequence ID" value="NZ_AP017422.1"/>
</dbReference>
<name>A0A1N7QSF5_9BACT</name>
<keyword evidence="1" id="KW-0805">Transcription regulation</keyword>
<dbReference type="Gene3D" id="1.10.10.60">
    <property type="entry name" value="Homeodomain-like"/>
    <property type="match status" value="1"/>
</dbReference>